<evidence type="ECO:0000313" key="2">
    <source>
        <dbReference type="WBParaSite" id="Hba_12859"/>
    </source>
</evidence>
<keyword evidence="1" id="KW-1185">Reference proteome</keyword>
<protein>
    <submittedName>
        <fullName evidence="2">Ovule protein</fullName>
    </submittedName>
</protein>
<dbReference type="WBParaSite" id="Hba_12859">
    <property type="protein sequence ID" value="Hba_12859"/>
    <property type="gene ID" value="Hba_12859"/>
</dbReference>
<name>A0A1I7X5I0_HETBA</name>
<organism evidence="1 2">
    <name type="scientific">Heterorhabditis bacteriophora</name>
    <name type="common">Entomopathogenic nematode worm</name>
    <dbReference type="NCBI Taxonomy" id="37862"/>
    <lineage>
        <taxon>Eukaryota</taxon>
        <taxon>Metazoa</taxon>
        <taxon>Ecdysozoa</taxon>
        <taxon>Nematoda</taxon>
        <taxon>Chromadorea</taxon>
        <taxon>Rhabditida</taxon>
        <taxon>Rhabditina</taxon>
        <taxon>Rhabditomorpha</taxon>
        <taxon>Strongyloidea</taxon>
        <taxon>Heterorhabditidae</taxon>
        <taxon>Heterorhabditis</taxon>
    </lineage>
</organism>
<sequence>MRMKETNRINEVKRSERKESTEIVCLKAGVHCSGVMTSSVDPCVEFMLLCYCIWAKLECDPTSDVKKPDLSNPETYLYCNLEGSFSKRKCLSGNIFNATSNQRTKPPAMILLLNHSTMRPVGKPFSRLPRSCILSVPSTCPTGFGCNLIGGTTTRY</sequence>
<dbReference type="Proteomes" id="UP000095283">
    <property type="component" value="Unplaced"/>
</dbReference>
<reference evidence="2" key="1">
    <citation type="submission" date="2016-11" db="UniProtKB">
        <authorList>
            <consortium name="WormBaseParasite"/>
        </authorList>
    </citation>
    <scope>IDENTIFICATION</scope>
</reference>
<accession>A0A1I7X5I0</accession>
<proteinExistence type="predicted"/>
<evidence type="ECO:0000313" key="1">
    <source>
        <dbReference type="Proteomes" id="UP000095283"/>
    </source>
</evidence>
<dbReference type="AlphaFoldDB" id="A0A1I7X5I0"/>